<dbReference type="InterPro" id="IPR004652">
    <property type="entry name" value="DusB-like"/>
</dbReference>
<dbReference type="PATRIC" id="fig|1121335.3.peg.129"/>
<keyword evidence="14" id="KW-0547">Nucleotide-binding</keyword>
<evidence type="ECO:0000256" key="2">
    <source>
        <dbReference type="ARBA" id="ARBA00002790"/>
    </source>
</evidence>
<feature type="binding site" evidence="14">
    <location>
        <position position="172"/>
    </location>
    <ligand>
        <name>FMN</name>
        <dbReference type="ChEBI" id="CHEBI:58210"/>
    </ligand>
</feature>
<evidence type="ECO:0000256" key="3">
    <source>
        <dbReference type="ARBA" id="ARBA00022555"/>
    </source>
</evidence>
<comment type="cofactor">
    <cofactor evidence="1 12 14">
        <name>FMN</name>
        <dbReference type="ChEBI" id="CHEBI:58210"/>
    </cofactor>
</comment>
<evidence type="ECO:0000256" key="14">
    <source>
        <dbReference type="PIRSR" id="PIRSR006621-2"/>
    </source>
</evidence>
<dbReference type="InterPro" id="IPR013785">
    <property type="entry name" value="Aldolase_TIM"/>
</dbReference>
<evidence type="ECO:0000259" key="15">
    <source>
        <dbReference type="Pfam" id="PF01207"/>
    </source>
</evidence>
<keyword evidence="4 12" id="KW-0285">Flavoprotein</keyword>
<evidence type="ECO:0000256" key="10">
    <source>
        <dbReference type="ARBA" id="ARBA00048205"/>
    </source>
</evidence>
<evidence type="ECO:0000256" key="8">
    <source>
        <dbReference type="ARBA" id="ARBA00022884"/>
    </source>
</evidence>
<keyword evidence="5 12" id="KW-0288">FMN</keyword>
<dbReference type="InterPro" id="IPR018517">
    <property type="entry name" value="tRNA_hU_synthase_CS"/>
</dbReference>
<dbReference type="KEGG" id="csd:Clst_0125"/>
<evidence type="ECO:0000256" key="7">
    <source>
        <dbReference type="ARBA" id="ARBA00022857"/>
    </source>
</evidence>
<protein>
    <recommendedName>
        <fullName evidence="12">tRNA-dihydrouridine synthase</fullName>
        <ecNumber evidence="12">1.3.1.-</ecNumber>
    </recommendedName>
</protein>
<dbReference type="KEGG" id="css:Cst_c01330"/>
<feature type="active site" description="Proton donor" evidence="13">
    <location>
        <position position="105"/>
    </location>
</feature>
<feature type="binding site" evidence="14">
    <location>
        <begin position="227"/>
        <end position="228"/>
    </location>
    <ligand>
        <name>FMN</name>
        <dbReference type="ChEBI" id="CHEBI:58210"/>
    </ligand>
</feature>
<dbReference type="InterPro" id="IPR001269">
    <property type="entry name" value="DUS_fam"/>
</dbReference>
<dbReference type="SUPFAM" id="SSF51395">
    <property type="entry name" value="FMN-linked oxidoreductases"/>
    <property type="match status" value="1"/>
</dbReference>
<dbReference type="Pfam" id="PF01207">
    <property type="entry name" value="Dus"/>
    <property type="match status" value="1"/>
</dbReference>
<evidence type="ECO:0000256" key="1">
    <source>
        <dbReference type="ARBA" id="ARBA00001917"/>
    </source>
</evidence>
<dbReference type="PIRSF" id="PIRSF006621">
    <property type="entry name" value="Dus"/>
    <property type="match status" value="1"/>
</dbReference>
<dbReference type="PANTHER" id="PTHR45846">
    <property type="entry name" value="TRNA-DIHYDROURIDINE(47) SYNTHASE [NAD(P)(+)]-LIKE"/>
    <property type="match status" value="1"/>
</dbReference>
<dbReference type="PANTHER" id="PTHR45846:SF1">
    <property type="entry name" value="TRNA-DIHYDROURIDINE(47) SYNTHASE [NAD(P)(+)]-LIKE"/>
    <property type="match status" value="1"/>
</dbReference>
<dbReference type="InterPro" id="IPR035587">
    <property type="entry name" value="DUS-like_FMN-bd"/>
</dbReference>
<reference evidence="16 17" key="1">
    <citation type="journal article" date="2013" name="Genome Announc.">
        <title>Complete genome sequence of Clostridium stercorarium subsp. stercorarium strain DSM 8532, a thermophilic degrader of plant cell wall fibers.</title>
        <authorList>
            <person name="Poehlein A."/>
            <person name="Zverlov V.V."/>
            <person name="Daniel R."/>
            <person name="Schwarz W.H."/>
            <person name="Liebl W."/>
        </authorList>
    </citation>
    <scope>NUCLEOTIDE SEQUENCE [LARGE SCALE GENOMIC DNA]</scope>
    <source>
        <strain evidence="17">ATCC 35414 / DSM 8532 / NCIMB 11754</strain>
    </source>
</reference>
<comment type="catalytic activity">
    <reaction evidence="10">
        <text>a 5,6-dihydrouridine in tRNA + NADP(+) = a uridine in tRNA + NADPH + H(+)</text>
        <dbReference type="Rhea" id="RHEA:23624"/>
        <dbReference type="Rhea" id="RHEA-COMP:13339"/>
        <dbReference type="Rhea" id="RHEA-COMP:13887"/>
        <dbReference type="ChEBI" id="CHEBI:15378"/>
        <dbReference type="ChEBI" id="CHEBI:57783"/>
        <dbReference type="ChEBI" id="CHEBI:58349"/>
        <dbReference type="ChEBI" id="CHEBI:65315"/>
        <dbReference type="ChEBI" id="CHEBI:74443"/>
    </reaction>
</comment>
<dbReference type="EMBL" id="CP004044">
    <property type="protein sequence ID" value="AGC67163.1"/>
    <property type="molecule type" value="Genomic_DNA"/>
</dbReference>
<keyword evidence="8" id="KW-0694">RNA-binding</keyword>
<evidence type="ECO:0000256" key="6">
    <source>
        <dbReference type="ARBA" id="ARBA00022694"/>
    </source>
</evidence>
<comment type="similarity">
    <text evidence="12">Belongs to the dus family.</text>
</comment>
<evidence type="ECO:0000313" key="17">
    <source>
        <dbReference type="Proteomes" id="UP000011220"/>
    </source>
</evidence>
<evidence type="ECO:0000256" key="11">
    <source>
        <dbReference type="ARBA" id="ARBA00048802"/>
    </source>
</evidence>
<dbReference type="RefSeq" id="WP_015357860.1">
    <property type="nucleotide sequence ID" value="NC_020134.1"/>
</dbReference>
<accession>L7VNS1</accession>
<evidence type="ECO:0000256" key="9">
    <source>
        <dbReference type="ARBA" id="ARBA00023002"/>
    </source>
</evidence>
<dbReference type="InterPro" id="IPR024036">
    <property type="entry name" value="tRNA-dHydroUridine_Synthase_C"/>
</dbReference>
<feature type="binding site" evidence="14">
    <location>
        <position position="74"/>
    </location>
    <ligand>
        <name>FMN</name>
        <dbReference type="ChEBI" id="CHEBI:58210"/>
    </ligand>
</feature>
<dbReference type="eggNOG" id="COG0042">
    <property type="taxonomic scope" value="Bacteria"/>
</dbReference>
<dbReference type="Gene3D" id="3.20.20.70">
    <property type="entry name" value="Aldolase class I"/>
    <property type="match status" value="1"/>
</dbReference>
<dbReference type="EC" id="1.3.1.-" evidence="12"/>
<sequence length="324" mass="36163">MNTTIRIGSFVPKNNIFLAPMAGVTDMPFRYLCSRMGAGLTYTEMVSSKGMYYNDKKTELLTVTHPEEAPCAVQIFGSEPEIMAKAAEKLSMRDDIAIIDINMGCPAPKIVKNNEGCALMRNLKLASEIIKAVVKASSKPVTVKFRKGFNEDNAVEFAKMAEESGASAVTVHGRTREQMYSGKADWDVIARVKQAVSVPVIGNGDIFTPEDAREMLEKTGCDAVMVGRGAQGNPWIFKRILHYILYGEILPYPTDGEKLEIIQEHYRMMIELKGEETAVKEMRKHIAWYLKGMPGAAALRAEIFQAKTFNEVLDILNEYFSRLQ</sequence>
<keyword evidence="7" id="KW-0521">NADP</keyword>
<comment type="function">
    <text evidence="2 12">Catalyzes the synthesis of 5,6-dihydrouridine (D), a modified base found in the D-loop of most tRNAs, via the reduction of the C5-C6 double bond in target uridines.</text>
</comment>
<organism evidence="16 17">
    <name type="scientific">Thermoclostridium stercorarium (strain ATCC 35414 / DSM 8532 / NCIMB 11754)</name>
    <name type="common">Clostridium stercorarium</name>
    <dbReference type="NCBI Taxonomy" id="1121335"/>
    <lineage>
        <taxon>Bacteria</taxon>
        <taxon>Bacillati</taxon>
        <taxon>Bacillota</taxon>
        <taxon>Clostridia</taxon>
        <taxon>Eubacteriales</taxon>
        <taxon>Oscillospiraceae</taxon>
        <taxon>Thermoclostridium</taxon>
    </lineage>
</organism>
<dbReference type="Gene3D" id="1.10.1200.80">
    <property type="entry name" value="Putative flavin oxidoreducatase, domain 2"/>
    <property type="match status" value="1"/>
</dbReference>
<evidence type="ECO:0000256" key="12">
    <source>
        <dbReference type="PIRNR" id="PIRNR006621"/>
    </source>
</evidence>
<dbReference type="GO" id="GO:0000049">
    <property type="term" value="F:tRNA binding"/>
    <property type="evidence" value="ECO:0007669"/>
    <property type="project" value="UniProtKB-KW"/>
</dbReference>
<keyword evidence="3" id="KW-0820">tRNA-binding</keyword>
<feature type="domain" description="DUS-like FMN-binding" evidence="15">
    <location>
        <begin position="18"/>
        <end position="318"/>
    </location>
</feature>
<evidence type="ECO:0000313" key="16">
    <source>
        <dbReference type="EMBL" id="AGC67163.1"/>
    </source>
</evidence>
<dbReference type="GO" id="GO:0017150">
    <property type="term" value="F:tRNA dihydrouridine synthase activity"/>
    <property type="evidence" value="ECO:0007669"/>
    <property type="project" value="InterPro"/>
</dbReference>
<dbReference type="NCBIfam" id="TIGR00737">
    <property type="entry name" value="nifR3_yhdG"/>
    <property type="match status" value="1"/>
</dbReference>
<gene>
    <name evidence="16" type="primary">dus1</name>
    <name evidence="16" type="ordered locus">Cst_c01330</name>
</gene>
<evidence type="ECO:0000256" key="4">
    <source>
        <dbReference type="ARBA" id="ARBA00022630"/>
    </source>
</evidence>
<dbReference type="GO" id="GO:0050660">
    <property type="term" value="F:flavin adenine dinucleotide binding"/>
    <property type="evidence" value="ECO:0007669"/>
    <property type="project" value="InterPro"/>
</dbReference>
<keyword evidence="17" id="KW-1185">Reference proteome</keyword>
<dbReference type="CDD" id="cd02801">
    <property type="entry name" value="DUS_like_FMN"/>
    <property type="match status" value="1"/>
</dbReference>
<keyword evidence="9 12" id="KW-0560">Oxidoreductase</keyword>
<dbReference type="AlphaFoldDB" id="L7VNS1"/>
<keyword evidence="6 12" id="KW-0819">tRNA processing</keyword>
<comment type="catalytic activity">
    <reaction evidence="11">
        <text>a 5,6-dihydrouridine in tRNA + NAD(+) = a uridine in tRNA + NADH + H(+)</text>
        <dbReference type="Rhea" id="RHEA:54452"/>
        <dbReference type="Rhea" id="RHEA-COMP:13339"/>
        <dbReference type="Rhea" id="RHEA-COMP:13887"/>
        <dbReference type="ChEBI" id="CHEBI:15378"/>
        <dbReference type="ChEBI" id="CHEBI:57540"/>
        <dbReference type="ChEBI" id="CHEBI:57945"/>
        <dbReference type="ChEBI" id="CHEBI:65315"/>
        <dbReference type="ChEBI" id="CHEBI:74443"/>
    </reaction>
</comment>
<evidence type="ECO:0000256" key="5">
    <source>
        <dbReference type="ARBA" id="ARBA00022643"/>
    </source>
</evidence>
<name>L7VNS1_THES1</name>
<feature type="binding site" evidence="14">
    <location>
        <position position="144"/>
    </location>
    <ligand>
        <name>FMN</name>
        <dbReference type="ChEBI" id="CHEBI:58210"/>
    </ligand>
</feature>
<dbReference type="STRING" id="1121335.Cst_c01330"/>
<feature type="binding site" evidence="14">
    <location>
        <begin position="20"/>
        <end position="22"/>
    </location>
    <ligand>
        <name>FMN</name>
        <dbReference type="ChEBI" id="CHEBI:58210"/>
    </ligand>
</feature>
<proteinExistence type="inferred from homology"/>
<evidence type="ECO:0000256" key="13">
    <source>
        <dbReference type="PIRSR" id="PIRSR006621-1"/>
    </source>
</evidence>
<dbReference type="Proteomes" id="UP000011220">
    <property type="component" value="Chromosome"/>
</dbReference>
<dbReference type="PROSITE" id="PS01136">
    <property type="entry name" value="UPF0034"/>
    <property type="match status" value="1"/>
</dbReference>